<dbReference type="Proteomes" id="UP000358010">
    <property type="component" value="Unassembled WGS sequence"/>
</dbReference>
<dbReference type="AlphaFoldDB" id="A0A485JMM2"/>
<protein>
    <submittedName>
        <fullName evidence="1">Attaching and effacing protein, pathogenesis factor</fullName>
    </submittedName>
</protein>
<gene>
    <name evidence="1" type="primary">eaeH</name>
    <name evidence="1" type="ORF">NCTC10974_04472</name>
</gene>
<organism evidence="1 2">
    <name type="scientific">Escherichia coli</name>
    <dbReference type="NCBI Taxonomy" id="562"/>
    <lineage>
        <taxon>Bacteria</taxon>
        <taxon>Pseudomonadati</taxon>
        <taxon>Pseudomonadota</taxon>
        <taxon>Gammaproteobacteria</taxon>
        <taxon>Enterobacterales</taxon>
        <taxon>Enterobacteriaceae</taxon>
        <taxon>Escherichia</taxon>
    </lineage>
</organism>
<reference evidence="1 2" key="1">
    <citation type="submission" date="2019-03" db="EMBL/GenBank/DDBJ databases">
        <authorList>
            <consortium name="Pathogen Informatics"/>
        </authorList>
    </citation>
    <scope>NUCLEOTIDE SEQUENCE [LARGE SCALE GENOMIC DNA]</scope>
    <source>
        <strain evidence="1 2">NCTC10974</strain>
    </source>
</reference>
<name>A0A485JMM2_ECOLX</name>
<sequence length="79" mass="8817">MWVDIQTPEGVTEKDYQFLPSKNDHFVSGKITRTFSTNKPGVYTFTFNALTYGGYEMKPVTVTITAVDADTAKGEEAMK</sequence>
<evidence type="ECO:0000313" key="2">
    <source>
        <dbReference type="Proteomes" id="UP000358010"/>
    </source>
</evidence>
<evidence type="ECO:0000313" key="1">
    <source>
        <dbReference type="EMBL" id="VFT70878.1"/>
    </source>
</evidence>
<dbReference type="EMBL" id="CAADJZ010000001">
    <property type="protein sequence ID" value="VFT70878.1"/>
    <property type="molecule type" value="Genomic_DNA"/>
</dbReference>
<proteinExistence type="predicted"/>
<accession>A0A485JMM2</accession>